<accession>A0A6G9HE69</accession>
<proteinExistence type="predicted"/>
<protein>
    <submittedName>
        <fullName evidence="1">Uncharacterized protein</fullName>
    </submittedName>
</protein>
<evidence type="ECO:0000313" key="1">
    <source>
        <dbReference type="EMBL" id="QIQ08511.1"/>
    </source>
</evidence>
<organism evidence="1">
    <name type="scientific">Carcinus maenas virus 1</name>
    <dbReference type="NCBI Taxonomy" id="2704945"/>
    <lineage>
        <taxon>Viruses</taxon>
    </lineage>
</organism>
<reference evidence="1" key="1">
    <citation type="journal article" date="2020" name="MBio">
        <title>A New Family of DNA Viruses Causing Disease in Crustaceans from Diverse Aquatic Biomes.</title>
        <authorList>
            <person name="Subramaniam K."/>
            <person name="Behringer D.C."/>
            <person name="Bojko J."/>
            <person name="Yutin N."/>
            <person name="Clark A.S."/>
            <person name="Bateman K.S."/>
            <person name="van Aerle R."/>
            <person name="Bass D."/>
            <person name="Kerr R.C."/>
            <person name="Koonin E.V."/>
            <person name="Stentiford G.D."/>
            <person name="Waltzek T.B."/>
        </authorList>
    </citation>
    <scope>NUCLEOTIDE SEQUENCE</scope>
</reference>
<sequence>MGNMNLGEDDRILHISNPISNLLYNIQKYEGDDRIIIHKSGNGNWKQYLLTYITDYAYLHNIENMLHDNEYMLKYVEFMTNSKYKDNRGNVQYTVFIKDILTLCKTK</sequence>
<gene>
    <name evidence="1" type="primary">ORF3</name>
</gene>
<dbReference type="EMBL" id="MN604015">
    <property type="protein sequence ID" value="QIQ08511.1"/>
    <property type="molecule type" value="Genomic_DNA"/>
</dbReference>
<name>A0A6G9HE69_9VIRU</name>